<reference evidence="2" key="1">
    <citation type="journal article" date="2013" name="Nature">
        <title>Draft genome of the wheat A-genome progenitor Triticum urartu.</title>
        <authorList>
            <person name="Ling H.Q."/>
            <person name="Zhao S."/>
            <person name="Liu D."/>
            <person name="Wang J."/>
            <person name="Sun H."/>
            <person name="Zhang C."/>
            <person name="Fan H."/>
            <person name="Li D."/>
            <person name="Dong L."/>
            <person name="Tao Y."/>
            <person name="Gao C."/>
            <person name="Wu H."/>
            <person name="Li Y."/>
            <person name="Cui Y."/>
            <person name="Guo X."/>
            <person name="Zheng S."/>
            <person name="Wang B."/>
            <person name="Yu K."/>
            <person name="Liang Q."/>
            <person name="Yang W."/>
            <person name="Lou X."/>
            <person name="Chen J."/>
            <person name="Feng M."/>
            <person name="Jian J."/>
            <person name="Zhang X."/>
            <person name="Luo G."/>
            <person name="Jiang Y."/>
            <person name="Liu J."/>
            <person name="Wang Z."/>
            <person name="Sha Y."/>
            <person name="Zhang B."/>
            <person name="Wu H."/>
            <person name="Tang D."/>
            <person name="Shen Q."/>
            <person name="Xue P."/>
            <person name="Zou S."/>
            <person name="Wang X."/>
            <person name="Liu X."/>
            <person name="Wang F."/>
            <person name="Yang Y."/>
            <person name="An X."/>
            <person name="Dong Z."/>
            <person name="Zhang K."/>
            <person name="Zhang X."/>
            <person name="Luo M.C."/>
            <person name="Dvorak J."/>
            <person name="Tong Y."/>
            <person name="Wang J."/>
            <person name="Yang H."/>
            <person name="Li Z."/>
            <person name="Wang D."/>
            <person name="Zhang A."/>
            <person name="Wang J."/>
        </authorList>
    </citation>
    <scope>NUCLEOTIDE SEQUENCE</scope>
    <source>
        <strain evidence="2">cv. G1812</strain>
    </source>
</reference>
<reference evidence="1" key="2">
    <citation type="submission" date="2018-03" db="EMBL/GenBank/DDBJ databases">
        <title>The Triticum urartu genome reveals the dynamic nature of wheat genome evolution.</title>
        <authorList>
            <person name="Ling H."/>
            <person name="Ma B."/>
            <person name="Shi X."/>
            <person name="Liu H."/>
            <person name="Dong L."/>
            <person name="Sun H."/>
            <person name="Cao Y."/>
            <person name="Gao Q."/>
            <person name="Zheng S."/>
            <person name="Li Y."/>
            <person name="Yu Y."/>
            <person name="Du H."/>
            <person name="Qi M."/>
            <person name="Li Y."/>
            <person name="Yu H."/>
            <person name="Cui Y."/>
            <person name="Wang N."/>
            <person name="Chen C."/>
            <person name="Wu H."/>
            <person name="Zhao Y."/>
            <person name="Zhang J."/>
            <person name="Li Y."/>
            <person name="Zhou W."/>
            <person name="Zhang B."/>
            <person name="Hu W."/>
            <person name="Eijk M."/>
            <person name="Tang J."/>
            <person name="Witsenboer H."/>
            <person name="Zhao S."/>
            <person name="Li Z."/>
            <person name="Zhang A."/>
            <person name="Wang D."/>
            <person name="Liang C."/>
        </authorList>
    </citation>
    <scope>NUCLEOTIDE SEQUENCE [LARGE SCALE GENOMIC DNA]</scope>
    <source>
        <strain evidence="1">cv. G1812</strain>
    </source>
</reference>
<proteinExistence type="predicted"/>
<protein>
    <submittedName>
        <fullName evidence="1">Uncharacterized protein</fullName>
    </submittedName>
</protein>
<dbReference type="Proteomes" id="UP000015106">
    <property type="component" value="Chromosome 6"/>
</dbReference>
<sequence length="133" mass="14342">MKPSLTLIVACNLLEEDMVELILWSLELCCEALTTPSRLFSSLRGEGAETGGEPRMEEDKRAAIFPMNCLYSSRCKASTLVVIAETKPGPERFASTSARLARCSSMDCWPNDPASLCLSAQSSPGGGWSCCEA</sequence>
<dbReference type="AlphaFoldDB" id="A0A8R7QKU9"/>
<dbReference type="Gramene" id="TuG1812G0600001119.01.T01">
    <property type="protein sequence ID" value="TuG1812G0600001119.01.T01.cds288627"/>
    <property type="gene ID" value="TuG1812G0600001119.01"/>
</dbReference>
<name>A0A8R7QKU9_TRIUA</name>
<accession>A0A8R7QKU9</accession>
<evidence type="ECO:0000313" key="1">
    <source>
        <dbReference type="EnsemblPlants" id="TuG1812G0600001119.01.T01.cds288627"/>
    </source>
</evidence>
<dbReference type="EnsemblPlants" id="TuG1812G0600001119.01.T01">
    <property type="protein sequence ID" value="TuG1812G0600001119.01.T01.cds288627"/>
    <property type="gene ID" value="TuG1812G0600001119.01"/>
</dbReference>
<reference evidence="1" key="3">
    <citation type="submission" date="2022-06" db="UniProtKB">
        <authorList>
            <consortium name="EnsemblPlants"/>
        </authorList>
    </citation>
    <scope>IDENTIFICATION</scope>
</reference>
<evidence type="ECO:0000313" key="2">
    <source>
        <dbReference type="Proteomes" id="UP000015106"/>
    </source>
</evidence>
<organism evidence="1 2">
    <name type="scientific">Triticum urartu</name>
    <name type="common">Red wild einkorn</name>
    <name type="synonym">Crithodium urartu</name>
    <dbReference type="NCBI Taxonomy" id="4572"/>
    <lineage>
        <taxon>Eukaryota</taxon>
        <taxon>Viridiplantae</taxon>
        <taxon>Streptophyta</taxon>
        <taxon>Embryophyta</taxon>
        <taxon>Tracheophyta</taxon>
        <taxon>Spermatophyta</taxon>
        <taxon>Magnoliopsida</taxon>
        <taxon>Liliopsida</taxon>
        <taxon>Poales</taxon>
        <taxon>Poaceae</taxon>
        <taxon>BOP clade</taxon>
        <taxon>Pooideae</taxon>
        <taxon>Triticodae</taxon>
        <taxon>Triticeae</taxon>
        <taxon>Triticinae</taxon>
        <taxon>Triticum</taxon>
    </lineage>
</organism>
<keyword evidence="2" id="KW-1185">Reference proteome</keyword>